<feature type="domain" description="Anoctamin transmembrane" evidence="9">
    <location>
        <begin position="638"/>
        <end position="878"/>
    </location>
</feature>
<feature type="transmembrane region" description="Helical" evidence="8">
    <location>
        <begin position="1001"/>
        <end position="1021"/>
    </location>
</feature>
<feature type="transmembrane region" description="Helical" evidence="8">
    <location>
        <begin position="942"/>
        <end position="968"/>
    </location>
</feature>
<evidence type="ECO:0000256" key="1">
    <source>
        <dbReference type="ARBA" id="ARBA00004651"/>
    </source>
</evidence>
<keyword evidence="6" id="KW-0325">Glycoprotein</keyword>
<accession>A0A197K7N2</accession>
<feature type="transmembrane region" description="Helical" evidence="8">
    <location>
        <begin position="1041"/>
        <end position="1060"/>
    </location>
</feature>
<comment type="subcellular location">
    <subcellularLocation>
        <location evidence="1">Cell membrane</location>
        <topology evidence="1">Multi-pass membrane protein</topology>
    </subcellularLocation>
</comment>
<feature type="compositionally biased region" description="Polar residues" evidence="7">
    <location>
        <begin position="128"/>
        <end position="148"/>
    </location>
</feature>
<dbReference type="OrthoDB" id="296386at2759"/>
<dbReference type="Proteomes" id="UP000078512">
    <property type="component" value="Unassembled WGS sequence"/>
</dbReference>
<evidence type="ECO:0000256" key="3">
    <source>
        <dbReference type="ARBA" id="ARBA00022692"/>
    </source>
</evidence>
<gene>
    <name evidence="11" type="ORF">K457DRAFT_887321</name>
</gene>
<dbReference type="InterPro" id="IPR007632">
    <property type="entry name" value="Anoctamin"/>
</dbReference>
<dbReference type="PANTHER" id="PTHR12308:SF73">
    <property type="entry name" value="ANOCTAMIN"/>
    <property type="match status" value="1"/>
</dbReference>
<protein>
    <submittedName>
        <fullName evidence="11">DUF590-domain-containing protein</fullName>
    </submittedName>
</protein>
<feature type="compositionally biased region" description="Polar residues" evidence="7">
    <location>
        <begin position="471"/>
        <end position="485"/>
    </location>
</feature>
<evidence type="ECO:0000256" key="2">
    <source>
        <dbReference type="ARBA" id="ARBA00022475"/>
    </source>
</evidence>
<feature type="transmembrane region" description="Helical" evidence="8">
    <location>
        <begin position="690"/>
        <end position="710"/>
    </location>
</feature>
<proteinExistence type="predicted"/>
<feature type="transmembrane region" description="Helical" evidence="8">
    <location>
        <begin position="771"/>
        <end position="795"/>
    </location>
</feature>
<feature type="domain" description="Anoctamin dimerisation" evidence="10">
    <location>
        <begin position="547"/>
        <end position="629"/>
    </location>
</feature>
<dbReference type="EMBL" id="KV442021">
    <property type="protein sequence ID" value="OAQ33500.1"/>
    <property type="molecule type" value="Genomic_DNA"/>
</dbReference>
<evidence type="ECO:0000259" key="9">
    <source>
        <dbReference type="Pfam" id="PF04547"/>
    </source>
</evidence>
<keyword evidence="4 8" id="KW-1133">Transmembrane helix</keyword>
<dbReference type="InterPro" id="IPR049452">
    <property type="entry name" value="Anoctamin_TM"/>
</dbReference>
<feature type="compositionally biased region" description="Basic and acidic residues" evidence="7">
    <location>
        <begin position="78"/>
        <end position="90"/>
    </location>
</feature>
<feature type="compositionally biased region" description="Basic residues" evidence="7">
    <location>
        <begin position="1193"/>
        <end position="1203"/>
    </location>
</feature>
<feature type="region of interest" description="Disordered" evidence="7">
    <location>
        <begin position="471"/>
        <end position="549"/>
    </location>
</feature>
<dbReference type="Pfam" id="PF04547">
    <property type="entry name" value="Anoctamin"/>
    <property type="match status" value="1"/>
</dbReference>
<feature type="region of interest" description="Disordered" evidence="7">
    <location>
        <begin position="1"/>
        <end position="64"/>
    </location>
</feature>
<keyword evidence="5 8" id="KW-0472">Membrane</keyword>
<dbReference type="GO" id="GO:0046983">
    <property type="term" value="F:protein dimerization activity"/>
    <property type="evidence" value="ECO:0007669"/>
    <property type="project" value="InterPro"/>
</dbReference>
<feature type="transmembrane region" description="Helical" evidence="8">
    <location>
        <begin position="807"/>
        <end position="828"/>
    </location>
</feature>
<feature type="transmembrane region" description="Helical" evidence="8">
    <location>
        <begin position="659"/>
        <end position="678"/>
    </location>
</feature>
<evidence type="ECO:0000256" key="5">
    <source>
        <dbReference type="ARBA" id="ARBA00023136"/>
    </source>
</evidence>
<feature type="compositionally biased region" description="Polar residues" evidence="7">
    <location>
        <begin position="173"/>
        <end position="191"/>
    </location>
</feature>
<dbReference type="GO" id="GO:0005886">
    <property type="term" value="C:plasma membrane"/>
    <property type="evidence" value="ECO:0007669"/>
    <property type="project" value="UniProtKB-SubCell"/>
</dbReference>
<evidence type="ECO:0000313" key="12">
    <source>
        <dbReference type="Proteomes" id="UP000078512"/>
    </source>
</evidence>
<evidence type="ECO:0000256" key="6">
    <source>
        <dbReference type="ARBA" id="ARBA00023180"/>
    </source>
</evidence>
<sequence length="1335" mass="150710">MTSPNSGHHSQEHQSPSSPSPSPEPSDIIDTNHTVTRHQLVDNSNPNLSHHPHPNATPHTSPQQFLSPLRVHNSLRRDVIHHNVDSRTIDRASTVSERSRARHHHPNRASSVSMPQLLAEAGIDDLTRSPNHGRQSVTRSDMDSQTESSTRERKRRVDRLQLSHYPHGHLSRSVESPTPSVTPLSPNSIRSGKSRHSSTRRTTGESAKAQAAAAVELADQQNLKVITRSMSSYRVVQLLYQTDADLFDAIRDWKERHPDLWVDDAIDAFASARGSDALAQLVYSTEAFDLVLKYSASHKDLGPLFDNHNRHSQSLRSPSIAARSPFKNNQQGPGGDGSFRLPSPLGSPYQSSQAKQTTMDSTESPSVKRHPSIISRLRHSPAKLFTRPQSPSSSLNYAANSPRTSTDFTGDQLHSSTAYQNSPSMFQQQPQQDSVPVSPSRYPFQPLEPLDCSIDLFPSVKSSTVVGNSAQTSGVSYESNANTPHQYGPFPPPPPPPPAPSISIPFDNEEQLSSHMCGPEEQQQKQQIATEENRGIRKRRSQRPSKAKMREWKIQLHRRDFQLAMLKEGLFLELEKSIDSDAVYVKVLAPFWRLAEEAQTTNCKADLASKSMNEANYRAQLRVKWARRFWRSQPLDLVNAYYGERIGVYFAWLGHYTKWLTLPAVVGMAVFVFGIINAARLNKLDATPNALFAIFDNVLTMPFALFMSMWSTVYIEFWKRANQYYAFRWNMIDYERVELPRTEFRATRVRFSPVTGKRELYYPVYWKALRLFASSVAVIIAVLVVIGSVACLMIFKAWCRHHLGGPYATIVATAMLNLIIIIVLGEIWCRLAEWLTDKENHKYTDAYEDSLIIKRYLFDFANMYATLFYYAFFKAPFLNGLFEMVFPWIKKTWNRKKILAEQALKRLEFLKARRQNRTPQWVKDDELPSYDGRILKCYRKTVIQFGFCTLFVTSFPVAPAFALINNWIDLRMEAYRLLTQYRRPIAYRAQDIGMWEKIMEFVSFTSVITNAAIIAFSSLWIKQNLFIKYLHATKDEELLAAQLGFILVFEHVVFLFKIILRAAIPNVPLTIKLAVQRSKYMSRVANEGLDSEMDEDYDDDDMDSLSQSDETDTQSSDDNDDDDDDDETVSRRGSSLWRAQTHLGIGSNPSGAGDEVDSGQADSEGAKKNSHPGLGMVRSWSSRVLQFGESSSKRKKNKRKHQRGINDAGLRGKNGAATLSAAMAGALPKIQETPPSIRSESVAGTNGAGTGPGAERRRRPEDFNELHDGYGDSIMTQQQQEKILHPSPLAQSPIVGVGRPLHPSQSLSSQRRPPMPQRANTEMDGEWIVLEEKGM</sequence>
<evidence type="ECO:0000256" key="4">
    <source>
        <dbReference type="ARBA" id="ARBA00022989"/>
    </source>
</evidence>
<evidence type="ECO:0000259" key="10">
    <source>
        <dbReference type="Pfam" id="PF16178"/>
    </source>
</evidence>
<dbReference type="PANTHER" id="PTHR12308">
    <property type="entry name" value="ANOCTAMIN"/>
    <property type="match status" value="1"/>
</dbReference>
<keyword evidence="3 8" id="KW-0812">Transmembrane</keyword>
<evidence type="ECO:0000313" key="11">
    <source>
        <dbReference type="EMBL" id="OAQ33500.1"/>
    </source>
</evidence>
<feature type="region of interest" description="Disordered" evidence="7">
    <location>
        <begin position="78"/>
        <end position="208"/>
    </location>
</feature>
<feature type="region of interest" description="Disordered" evidence="7">
    <location>
        <begin position="1090"/>
        <end position="1213"/>
    </location>
</feature>
<feature type="compositionally biased region" description="Polar residues" evidence="7">
    <location>
        <begin position="387"/>
        <end position="421"/>
    </location>
</feature>
<dbReference type="Pfam" id="PF16178">
    <property type="entry name" value="Anoct_dimer"/>
    <property type="match status" value="1"/>
</dbReference>
<feature type="compositionally biased region" description="Basic residues" evidence="7">
    <location>
        <begin position="367"/>
        <end position="381"/>
    </location>
</feature>
<feature type="compositionally biased region" description="Polar residues" evidence="7">
    <location>
        <begin position="348"/>
        <end position="365"/>
    </location>
</feature>
<feature type="region of interest" description="Disordered" evidence="7">
    <location>
        <begin position="1229"/>
        <end position="1325"/>
    </location>
</feature>
<keyword evidence="12" id="KW-1185">Reference proteome</keyword>
<feature type="transmembrane region" description="Helical" evidence="8">
    <location>
        <begin position="867"/>
        <end position="889"/>
    </location>
</feature>
<feature type="compositionally biased region" description="Low complexity" evidence="7">
    <location>
        <begin position="1299"/>
        <end position="1312"/>
    </location>
</feature>
<dbReference type="GO" id="GO:0005254">
    <property type="term" value="F:chloride channel activity"/>
    <property type="evidence" value="ECO:0007669"/>
    <property type="project" value="TreeGrafter"/>
</dbReference>
<dbReference type="GO" id="GO:0032541">
    <property type="term" value="C:cortical endoplasmic reticulum"/>
    <property type="evidence" value="ECO:0007669"/>
    <property type="project" value="TreeGrafter"/>
</dbReference>
<reference evidence="11 12" key="1">
    <citation type="submission" date="2016-05" db="EMBL/GenBank/DDBJ databases">
        <title>Genome sequencing reveals origins of a unique bacterial endosymbiosis in the earliest lineages of terrestrial Fungi.</title>
        <authorList>
            <consortium name="DOE Joint Genome Institute"/>
            <person name="Uehling J."/>
            <person name="Gryganskyi A."/>
            <person name="Hameed K."/>
            <person name="Tschaplinski T."/>
            <person name="Misztal P."/>
            <person name="Wu S."/>
            <person name="Desiro A."/>
            <person name="Vande Pol N."/>
            <person name="Du Z.-Y."/>
            <person name="Zienkiewicz A."/>
            <person name="Zienkiewicz K."/>
            <person name="Morin E."/>
            <person name="Tisserant E."/>
            <person name="Splivallo R."/>
            <person name="Hainaut M."/>
            <person name="Henrissat B."/>
            <person name="Ohm R."/>
            <person name="Kuo A."/>
            <person name="Yan J."/>
            <person name="Lipzen A."/>
            <person name="Nolan M."/>
            <person name="Labutti K."/>
            <person name="Barry K."/>
            <person name="Goldstein A."/>
            <person name="Labbe J."/>
            <person name="Schadt C."/>
            <person name="Tuskan G."/>
            <person name="Grigoriev I."/>
            <person name="Martin F."/>
            <person name="Vilgalys R."/>
            <person name="Bonito G."/>
        </authorList>
    </citation>
    <scope>NUCLEOTIDE SEQUENCE [LARGE SCALE GENOMIC DNA]</scope>
    <source>
        <strain evidence="11 12">AG-77</strain>
    </source>
</reference>
<feature type="compositionally biased region" description="Low complexity" evidence="7">
    <location>
        <begin position="422"/>
        <end position="439"/>
    </location>
</feature>
<feature type="region of interest" description="Disordered" evidence="7">
    <location>
        <begin position="305"/>
        <end position="439"/>
    </location>
</feature>
<organism evidence="11 12">
    <name type="scientific">Linnemannia elongata AG-77</name>
    <dbReference type="NCBI Taxonomy" id="1314771"/>
    <lineage>
        <taxon>Eukaryota</taxon>
        <taxon>Fungi</taxon>
        <taxon>Fungi incertae sedis</taxon>
        <taxon>Mucoromycota</taxon>
        <taxon>Mortierellomycotina</taxon>
        <taxon>Mortierellomycetes</taxon>
        <taxon>Mortierellales</taxon>
        <taxon>Mortierellaceae</taxon>
        <taxon>Linnemannia</taxon>
    </lineage>
</organism>
<feature type="compositionally biased region" description="Basic and acidic residues" evidence="7">
    <location>
        <begin position="1254"/>
        <end position="1270"/>
    </location>
</feature>
<feature type="compositionally biased region" description="Pro residues" evidence="7">
    <location>
        <begin position="489"/>
        <end position="500"/>
    </location>
</feature>
<evidence type="ECO:0000256" key="7">
    <source>
        <dbReference type="SAM" id="MobiDB-lite"/>
    </source>
</evidence>
<keyword evidence="2" id="KW-1003">Cell membrane</keyword>
<feature type="compositionally biased region" description="Basic residues" evidence="7">
    <location>
        <begin position="536"/>
        <end position="547"/>
    </location>
</feature>
<name>A0A197K7N2_9FUNG</name>
<feature type="compositionally biased region" description="Acidic residues" evidence="7">
    <location>
        <begin position="1090"/>
        <end position="1127"/>
    </location>
</feature>
<evidence type="ECO:0000256" key="8">
    <source>
        <dbReference type="SAM" id="Phobius"/>
    </source>
</evidence>
<dbReference type="InterPro" id="IPR032394">
    <property type="entry name" value="Anoct_dimer"/>
</dbReference>